<keyword evidence="2" id="KW-1185">Reference proteome</keyword>
<proteinExistence type="predicted"/>
<dbReference type="EMBL" id="BMUT01000017">
    <property type="protein sequence ID" value="GGY05753.1"/>
    <property type="molecule type" value="Genomic_DNA"/>
</dbReference>
<organism evidence="1 2">
    <name type="scientific">Streptomyces hiroshimensis</name>
    <dbReference type="NCBI Taxonomy" id="66424"/>
    <lineage>
        <taxon>Bacteria</taxon>
        <taxon>Bacillati</taxon>
        <taxon>Actinomycetota</taxon>
        <taxon>Actinomycetes</taxon>
        <taxon>Kitasatosporales</taxon>
        <taxon>Streptomycetaceae</taxon>
        <taxon>Streptomyces</taxon>
    </lineage>
</organism>
<accession>A0ABQ2Z794</accession>
<comment type="caution">
    <text evidence="1">The sequence shown here is derived from an EMBL/GenBank/DDBJ whole genome shotgun (WGS) entry which is preliminary data.</text>
</comment>
<name>A0ABQ2Z794_9ACTN</name>
<sequence length="290" mass="30964">MAIFVGVHGIGQQYRGKYSLSEAWRSALKDGLSEAGHDAEAEQVKPGDVRVMFFGGLFRPRTGAMAAEDPPYSAADIQAGPEKDFLETLYGAAVKQDPSSGPGEGAMFSGSVPVQAMLTHLLSMPLFGGIAQRAFIGNLKQVTRYLADESLKGQVLDRVHDGIGDDTRVIIGHSLGSVVAYEYMCQFRPASVRLLLTLGSPPGIPRLVFDRLTPCPENGKGAWAGSVPTWVNVADINDIVAMRKKLAGLFPGPNSETVDDRLVDNGGDAHSIERYLNAPQTGSALHEAIS</sequence>
<evidence type="ECO:0000313" key="1">
    <source>
        <dbReference type="EMBL" id="GGY05753.1"/>
    </source>
</evidence>
<reference evidence="2" key="1">
    <citation type="journal article" date="2019" name="Int. J. Syst. Evol. Microbiol.">
        <title>The Global Catalogue of Microorganisms (GCM) 10K type strain sequencing project: providing services to taxonomists for standard genome sequencing and annotation.</title>
        <authorList>
            <consortium name="The Broad Institute Genomics Platform"/>
            <consortium name="The Broad Institute Genome Sequencing Center for Infectious Disease"/>
            <person name="Wu L."/>
            <person name="Ma J."/>
        </authorList>
    </citation>
    <scope>NUCLEOTIDE SEQUENCE [LARGE SCALE GENOMIC DNA]</scope>
    <source>
        <strain evidence="2">JCM 4586</strain>
    </source>
</reference>
<dbReference type="RefSeq" id="WP_190024966.1">
    <property type="nucleotide sequence ID" value="NZ_BMUT01000017.1"/>
</dbReference>
<dbReference type="SUPFAM" id="SSF53474">
    <property type="entry name" value="alpha/beta-Hydrolases"/>
    <property type="match status" value="1"/>
</dbReference>
<dbReference type="InterPro" id="IPR029058">
    <property type="entry name" value="AB_hydrolase_fold"/>
</dbReference>
<dbReference type="Proteomes" id="UP000659223">
    <property type="component" value="Unassembled WGS sequence"/>
</dbReference>
<gene>
    <name evidence="1" type="ORF">GCM10010324_60740</name>
</gene>
<evidence type="ECO:0000313" key="2">
    <source>
        <dbReference type="Proteomes" id="UP000659223"/>
    </source>
</evidence>
<dbReference type="Gene3D" id="3.40.50.1820">
    <property type="entry name" value="alpha/beta hydrolase"/>
    <property type="match status" value="1"/>
</dbReference>
<evidence type="ECO:0008006" key="3">
    <source>
        <dbReference type="Google" id="ProtNLM"/>
    </source>
</evidence>
<protein>
    <recommendedName>
        <fullName evidence="3">Alpha/beta hydrolase</fullName>
    </recommendedName>
</protein>